<evidence type="ECO:0000256" key="11">
    <source>
        <dbReference type="PIRNR" id="PIRNR000168"/>
    </source>
</evidence>
<evidence type="ECO:0000256" key="4">
    <source>
        <dbReference type="ARBA" id="ARBA00006288"/>
    </source>
</evidence>
<evidence type="ECO:0000259" key="14">
    <source>
        <dbReference type="Pfam" id="PF01756"/>
    </source>
</evidence>
<dbReference type="InterPro" id="IPR006091">
    <property type="entry name" value="Acyl-CoA_Oxase/DH_mid-dom"/>
</dbReference>
<dbReference type="FunFam" id="2.40.110.10:FF:000005">
    <property type="entry name" value="Acyl-coenzyme A oxidase"/>
    <property type="match status" value="1"/>
</dbReference>
<comment type="similarity">
    <text evidence="4 11">Belongs to the acyl-CoA oxidase family.</text>
</comment>
<keyword evidence="7" id="KW-0276">Fatty acid metabolism</keyword>
<dbReference type="EMBL" id="GEBQ01022201">
    <property type="protein sequence ID" value="JAT17776.1"/>
    <property type="molecule type" value="Transcribed_RNA"/>
</dbReference>
<dbReference type="Pfam" id="PF02770">
    <property type="entry name" value="Acyl-CoA_dh_M"/>
    <property type="match status" value="1"/>
</dbReference>
<dbReference type="GO" id="GO:0005504">
    <property type="term" value="F:fatty acid binding"/>
    <property type="evidence" value="ECO:0007669"/>
    <property type="project" value="TreeGrafter"/>
</dbReference>
<feature type="active site" description="Proton acceptor" evidence="12">
    <location>
        <position position="441"/>
    </location>
</feature>
<dbReference type="PANTHER" id="PTHR10909:SF390">
    <property type="entry name" value="PEROXISOMAL ACYL-COENZYME A OXIDASE 3"/>
    <property type="match status" value="1"/>
</dbReference>
<evidence type="ECO:0000256" key="5">
    <source>
        <dbReference type="ARBA" id="ARBA00022630"/>
    </source>
</evidence>
<reference evidence="17" key="1">
    <citation type="submission" date="2015-11" db="EMBL/GenBank/DDBJ databases">
        <title>De novo transcriptome assembly of four potential Pierce s Disease insect vectors from Arizona vineyards.</title>
        <authorList>
            <person name="Tassone E.E."/>
        </authorList>
    </citation>
    <scope>NUCLEOTIDE SEQUENCE</scope>
</reference>
<feature type="domain" description="Acyl-CoA oxidase/dehydrogenase middle" evidence="15">
    <location>
        <begin position="145"/>
        <end position="253"/>
    </location>
</feature>
<dbReference type="FunFam" id="1.20.140.10:FF:000007">
    <property type="entry name" value="Acyl-coenzyme A oxidase"/>
    <property type="match status" value="1"/>
</dbReference>
<keyword evidence="9" id="KW-0443">Lipid metabolism</keyword>
<dbReference type="GO" id="GO:0055088">
    <property type="term" value="P:lipid homeostasis"/>
    <property type="evidence" value="ECO:0007669"/>
    <property type="project" value="TreeGrafter"/>
</dbReference>
<evidence type="ECO:0000256" key="2">
    <source>
        <dbReference type="ARBA" id="ARBA00004275"/>
    </source>
</evidence>
<sequence length="678" mass="75651">MAMDLTNNSNMLNSYRNKSSFSSKTLREFIETKEVITFKDKLFKVLEEDPLFHRTPETSSLDEVRRLALLRGMRIIDSGILEDPTLKSNPLVVSGLVVGLVQYDPSVMFKSTFSVGFFGRSIRGLGTSDHSEMLADAITGKITGCFALTEISHGSNAKSMRTTATFDKNTQEFVLHTEDFEAAKCWVGNMGQMATHATVFAQLVTPDGECHGLHPFVVPLRDPTTHIPYPGVIIGDMGEKIGLNGIDNGFCMFNQYRIPKSYLLSRIGTVMEDGEYISPIKSPRKRFGAALGTLIGGRIAVCNLAVAYLTNAISIAVRYSAARRQFGSDGSPELSIIEYQLQQWRLFPYLAALFAFKAFTRVVVTRQFYISQALEDPAQILSKADELFEMHAVTSAAKAVCSWTAAKAIQECREACGGHGYLKCAGLGELRNNNDSNCTYEGENNVLQQQASNWLLRLWRRRGSAQFPSPLGSVSFLYQTRPEKMTARTEAEMCHPPVILQAYQWLICWLAEKTSETFESHIKHGKDSFTARNQSQVFNARTLSIAYIEHYVIQCFWDLCCQATENEIKAVLTKLCALYALTSVEKHLVYFYQGGYVEGSDQSQLIQSAILSLCDQLRLEAVALVDSVAPPDFVLNSALGNSNGEVYKNLQQAFLRSPGSMQRPAWWTELSGKYRSRL</sequence>
<comment type="pathway">
    <text evidence="3">Lipid metabolism.</text>
</comment>
<evidence type="ECO:0000256" key="8">
    <source>
        <dbReference type="ARBA" id="ARBA00023002"/>
    </source>
</evidence>
<keyword evidence="10" id="KW-0576">Peroxisome</keyword>
<dbReference type="FunFam" id="1.20.140.10:FF:000010">
    <property type="entry name" value="Acyl-coenzyme A oxidase"/>
    <property type="match status" value="1"/>
</dbReference>
<dbReference type="SUPFAM" id="SSF47203">
    <property type="entry name" value="Acyl-CoA dehydrogenase C-terminal domain-like"/>
    <property type="match status" value="2"/>
</dbReference>
<dbReference type="AlphaFoldDB" id="A0A1B6L293"/>
<feature type="binding site" evidence="13">
    <location>
        <position position="188"/>
    </location>
    <ligand>
        <name>FAD</name>
        <dbReference type="ChEBI" id="CHEBI:57692"/>
    </ligand>
</feature>
<dbReference type="InterPro" id="IPR046373">
    <property type="entry name" value="Acyl-CoA_Oxase/DH_mid-dom_sf"/>
</dbReference>
<protein>
    <recommendedName>
        <fullName evidence="11">Acyl-coenzyme A oxidase</fullName>
    </recommendedName>
</protein>
<feature type="domain" description="Acyl-CoA oxidase C-alpha1" evidence="16">
    <location>
        <begin position="292"/>
        <end position="456"/>
    </location>
</feature>
<gene>
    <name evidence="17" type="ORF">g.29223</name>
</gene>
<evidence type="ECO:0000259" key="16">
    <source>
        <dbReference type="Pfam" id="PF22924"/>
    </source>
</evidence>
<dbReference type="GO" id="GO:0005777">
    <property type="term" value="C:peroxisome"/>
    <property type="evidence" value="ECO:0007669"/>
    <property type="project" value="UniProtKB-SubCell"/>
</dbReference>
<proteinExistence type="inferred from homology"/>
<dbReference type="GO" id="GO:0016402">
    <property type="term" value="F:pristanoyl-CoA oxidase activity"/>
    <property type="evidence" value="ECO:0007669"/>
    <property type="project" value="TreeGrafter"/>
</dbReference>
<feature type="binding site" evidence="13">
    <location>
        <position position="149"/>
    </location>
    <ligand>
        <name>FAD</name>
        <dbReference type="ChEBI" id="CHEBI:57692"/>
    </ligand>
</feature>
<dbReference type="Gene3D" id="2.40.110.10">
    <property type="entry name" value="Butyryl-CoA Dehydrogenase, subunit A, domain 2"/>
    <property type="match status" value="1"/>
</dbReference>
<keyword evidence="8" id="KW-0560">Oxidoreductase</keyword>
<dbReference type="InterPro" id="IPR009100">
    <property type="entry name" value="AcylCoA_DH/oxidase_NM_dom_sf"/>
</dbReference>
<dbReference type="SUPFAM" id="SSF56645">
    <property type="entry name" value="Acyl-CoA dehydrogenase NM domain-like"/>
    <property type="match status" value="1"/>
</dbReference>
<dbReference type="InterPro" id="IPR012258">
    <property type="entry name" value="Acyl-CoA_oxidase"/>
</dbReference>
<dbReference type="InterPro" id="IPR036250">
    <property type="entry name" value="AcylCo_DH-like_C"/>
</dbReference>
<evidence type="ECO:0000256" key="12">
    <source>
        <dbReference type="PIRSR" id="PIRSR000168-1"/>
    </source>
</evidence>
<dbReference type="Gene3D" id="1.20.140.10">
    <property type="entry name" value="Butyryl-CoA Dehydrogenase, subunit A, domain 3"/>
    <property type="match status" value="2"/>
</dbReference>
<comment type="cofactor">
    <cofactor evidence="1">
        <name>FAD</name>
        <dbReference type="ChEBI" id="CHEBI:57692"/>
    </cofactor>
</comment>
<evidence type="ECO:0000313" key="17">
    <source>
        <dbReference type="EMBL" id="JAT17776.1"/>
    </source>
</evidence>
<evidence type="ECO:0000256" key="1">
    <source>
        <dbReference type="ARBA" id="ARBA00001974"/>
    </source>
</evidence>
<evidence type="ECO:0000256" key="10">
    <source>
        <dbReference type="ARBA" id="ARBA00023140"/>
    </source>
</evidence>
<evidence type="ECO:0000256" key="13">
    <source>
        <dbReference type="PIRSR" id="PIRSR000168-2"/>
    </source>
</evidence>
<evidence type="ECO:0000259" key="15">
    <source>
        <dbReference type="Pfam" id="PF02770"/>
    </source>
</evidence>
<dbReference type="GO" id="GO:0033540">
    <property type="term" value="P:fatty acid beta-oxidation using acyl-CoA oxidase"/>
    <property type="evidence" value="ECO:0007669"/>
    <property type="project" value="TreeGrafter"/>
</dbReference>
<name>A0A1B6L293_9HEMI</name>
<keyword evidence="5 11" id="KW-0285">Flavoprotein</keyword>
<keyword evidence="6 11" id="KW-0274">FAD</keyword>
<dbReference type="InterPro" id="IPR055060">
    <property type="entry name" value="ACOX_C_alpha1"/>
</dbReference>
<feature type="domain" description="Acyl-CoA oxidase C-terminal" evidence="14">
    <location>
        <begin position="496"/>
        <end position="670"/>
    </location>
</feature>
<dbReference type="PANTHER" id="PTHR10909">
    <property type="entry name" value="ELECTRON TRANSPORT OXIDOREDUCTASE"/>
    <property type="match status" value="1"/>
</dbReference>
<dbReference type="Pfam" id="PF01756">
    <property type="entry name" value="ACOX"/>
    <property type="match status" value="1"/>
</dbReference>
<comment type="subcellular location">
    <subcellularLocation>
        <location evidence="2">Peroxisome</location>
    </subcellularLocation>
</comment>
<evidence type="ECO:0000256" key="9">
    <source>
        <dbReference type="ARBA" id="ARBA00023098"/>
    </source>
</evidence>
<dbReference type="PIRSF" id="PIRSF000168">
    <property type="entry name" value="Acyl-CoA_oxidase"/>
    <property type="match status" value="1"/>
</dbReference>
<evidence type="ECO:0000256" key="6">
    <source>
        <dbReference type="ARBA" id="ARBA00022827"/>
    </source>
</evidence>
<dbReference type="InterPro" id="IPR002655">
    <property type="entry name" value="Acyl-CoA_oxidase_C"/>
</dbReference>
<dbReference type="GO" id="GO:0071949">
    <property type="term" value="F:FAD binding"/>
    <property type="evidence" value="ECO:0007669"/>
    <property type="project" value="InterPro"/>
</dbReference>
<evidence type="ECO:0000256" key="7">
    <source>
        <dbReference type="ARBA" id="ARBA00022832"/>
    </source>
</evidence>
<accession>A0A1B6L293</accession>
<organism evidence="17">
    <name type="scientific">Graphocephala atropunctata</name>
    <dbReference type="NCBI Taxonomy" id="36148"/>
    <lineage>
        <taxon>Eukaryota</taxon>
        <taxon>Metazoa</taxon>
        <taxon>Ecdysozoa</taxon>
        <taxon>Arthropoda</taxon>
        <taxon>Hexapoda</taxon>
        <taxon>Insecta</taxon>
        <taxon>Pterygota</taxon>
        <taxon>Neoptera</taxon>
        <taxon>Paraneoptera</taxon>
        <taxon>Hemiptera</taxon>
        <taxon>Auchenorrhyncha</taxon>
        <taxon>Membracoidea</taxon>
        <taxon>Cicadellidae</taxon>
        <taxon>Cicadellinae</taxon>
        <taxon>Cicadellini</taxon>
        <taxon>Graphocephala</taxon>
    </lineage>
</organism>
<dbReference type="Pfam" id="PF22924">
    <property type="entry name" value="ACOX_C_alpha1"/>
    <property type="match status" value="1"/>
</dbReference>
<evidence type="ECO:0000256" key="3">
    <source>
        <dbReference type="ARBA" id="ARBA00005189"/>
    </source>
</evidence>